<evidence type="ECO:0000256" key="1">
    <source>
        <dbReference type="ARBA" id="ARBA00023015"/>
    </source>
</evidence>
<dbReference type="Pfam" id="PF07729">
    <property type="entry name" value="FCD"/>
    <property type="match status" value="1"/>
</dbReference>
<dbReference type="InterPro" id="IPR008920">
    <property type="entry name" value="TF_FadR/GntR_C"/>
</dbReference>
<dbReference type="InterPro" id="IPR036390">
    <property type="entry name" value="WH_DNA-bd_sf"/>
</dbReference>
<dbReference type="AlphaFoldDB" id="A0A7V7PM73"/>
<dbReference type="CDD" id="cd07377">
    <property type="entry name" value="WHTH_GntR"/>
    <property type="match status" value="1"/>
</dbReference>
<dbReference type="Proteomes" id="UP000432089">
    <property type="component" value="Unassembled WGS sequence"/>
</dbReference>
<dbReference type="InterPro" id="IPR036388">
    <property type="entry name" value="WH-like_DNA-bd_sf"/>
</dbReference>
<dbReference type="GO" id="GO:0003677">
    <property type="term" value="F:DNA binding"/>
    <property type="evidence" value="ECO:0007669"/>
    <property type="project" value="UniProtKB-KW"/>
</dbReference>
<organism evidence="5 6">
    <name type="scientific">Plantimonas leprariae</name>
    <dbReference type="NCBI Taxonomy" id="2615207"/>
    <lineage>
        <taxon>Bacteria</taxon>
        <taxon>Pseudomonadati</taxon>
        <taxon>Pseudomonadota</taxon>
        <taxon>Alphaproteobacteria</taxon>
        <taxon>Hyphomicrobiales</taxon>
        <taxon>Aurantimonadaceae</taxon>
        <taxon>Plantimonas</taxon>
    </lineage>
</organism>
<dbReference type="SMART" id="SM00895">
    <property type="entry name" value="FCD"/>
    <property type="match status" value="1"/>
</dbReference>
<feature type="domain" description="HTH gntR-type" evidence="4">
    <location>
        <begin position="33"/>
        <end position="101"/>
    </location>
</feature>
<protein>
    <submittedName>
        <fullName evidence="5">FadR family transcriptional regulator</fullName>
    </submittedName>
</protein>
<dbReference type="Pfam" id="PF00392">
    <property type="entry name" value="GntR"/>
    <property type="match status" value="1"/>
</dbReference>
<dbReference type="PANTHER" id="PTHR43537">
    <property type="entry name" value="TRANSCRIPTIONAL REGULATOR, GNTR FAMILY"/>
    <property type="match status" value="1"/>
</dbReference>
<dbReference type="PANTHER" id="PTHR43537:SF5">
    <property type="entry name" value="UXU OPERON TRANSCRIPTIONAL REGULATOR"/>
    <property type="match status" value="1"/>
</dbReference>
<accession>A0A7V7PM73</accession>
<dbReference type="Gene3D" id="1.20.120.530">
    <property type="entry name" value="GntR ligand-binding domain-like"/>
    <property type="match status" value="1"/>
</dbReference>
<keyword evidence="6" id="KW-1185">Reference proteome</keyword>
<keyword evidence="2" id="KW-0238">DNA-binding</keyword>
<keyword evidence="3" id="KW-0804">Transcription</keyword>
<comment type="caution">
    <text evidence="5">The sequence shown here is derived from an EMBL/GenBank/DDBJ whole genome shotgun (WGS) entry which is preliminary data.</text>
</comment>
<sequence>MFAPNPCLCKRGVELLDGTNDGEAGGSGPKRRPRLSQTLVDDLRRRIEAGTLVAGARLPTEGQLEAQFGVSRTVVREAVAELRAAGLVTPMQGKGVFVAEQPFALSVPLTPSEARNIPQTLEMLEFRIAVETEAAAIAAYRRSAEEEDAIRTANARMAERIEAGEPTADSDFAFHVAIATATSNRFFTEVLGRFGPRAIPRSQFPTLPGANDPQYMLAVLAEHEHILDAIADQEPEAARAAMRQHLVGSQRRYRQLAR</sequence>
<evidence type="ECO:0000313" key="5">
    <source>
        <dbReference type="EMBL" id="KAB0677728.1"/>
    </source>
</evidence>
<dbReference type="SUPFAM" id="SSF46785">
    <property type="entry name" value="Winged helix' DNA-binding domain"/>
    <property type="match status" value="1"/>
</dbReference>
<evidence type="ECO:0000256" key="2">
    <source>
        <dbReference type="ARBA" id="ARBA00023125"/>
    </source>
</evidence>
<dbReference type="PRINTS" id="PR00035">
    <property type="entry name" value="HTHGNTR"/>
</dbReference>
<dbReference type="PROSITE" id="PS50949">
    <property type="entry name" value="HTH_GNTR"/>
    <property type="match status" value="1"/>
</dbReference>
<evidence type="ECO:0000313" key="6">
    <source>
        <dbReference type="Proteomes" id="UP000432089"/>
    </source>
</evidence>
<dbReference type="GO" id="GO:0003700">
    <property type="term" value="F:DNA-binding transcription factor activity"/>
    <property type="evidence" value="ECO:0007669"/>
    <property type="project" value="InterPro"/>
</dbReference>
<dbReference type="Gene3D" id="1.10.10.10">
    <property type="entry name" value="Winged helix-like DNA-binding domain superfamily/Winged helix DNA-binding domain"/>
    <property type="match status" value="1"/>
</dbReference>
<dbReference type="EMBL" id="VZDO01000015">
    <property type="protein sequence ID" value="KAB0677728.1"/>
    <property type="molecule type" value="Genomic_DNA"/>
</dbReference>
<reference evidence="5 6" key="1">
    <citation type="submission" date="2019-09" db="EMBL/GenBank/DDBJ databases">
        <title>YIM 132180 draft genome.</title>
        <authorList>
            <person name="Zhang K."/>
        </authorList>
    </citation>
    <scope>NUCLEOTIDE SEQUENCE [LARGE SCALE GENOMIC DNA]</scope>
    <source>
        <strain evidence="5 6">YIM 132180</strain>
    </source>
</reference>
<dbReference type="SUPFAM" id="SSF48008">
    <property type="entry name" value="GntR ligand-binding domain-like"/>
    <property type="match status" value="1"/>
</dbReference>
<proteinExistence type="predicted"/>
<dbReference type="InterPro" id="IPR000524">
    <property type="entry name" value="Tscrpt_reg_HTH_GntR"/>
</dbReference>
<dbReference type="InterPro" id="IPR011711">
    <property type="entry name" value="GntR_C"/>
</dbReference>
<name>A0A7V7PM73_9HYPH</name>
<evidence type="ECO:0000259" key="4">
    <source>
        <dbReference type="PROSITE" id="PS50949"/>
    </source>
</evidence>
<dbReference type="SMART" id="SM00345">
    <property type="entry name" value="HTH_GNTR"/>
    <property type="match status" value="1"/>
</dbReference>
<evidence type="ECO:0000256" key="3">
    <source>
        <dbReference type="ARBA" id="ARBA00023163"/>
    </source>
</evidence>
<keyword evidence="1" id="KW-0805">Transcription regulation</keyword>
<gene>
    <name evidence="5" type="ORF">F6X38_17240</name>
</gene>